<accession>A0AAW1DL00</accession>
<protein>
    <recommendedName>
        <fullName evidence="8">GRIP domain-containing protein</fullName>
    </recommendedName>
</protein>
<keyword evidence="4 6" id="KW-0175">Coiled coil</keyword>
<reference evidence="9 10" key="1">
    <citation type="submission" date="2022-12" db="EMBL/GenBank/DDBJ databases">
        <title>Chromosome-level genome assembly of true bugs.</title>
        <authorList>
            <person name="Ma L."/>
            <person name="Li H."/>
        </authorList>
    </citation>
    <scope>NUCLEOTIDE SEQUENCE [LARGE SCALE GENOMIC DNA]</scope>
    <source>
        <strain evidence="9">Lab_2022b</strain>
    </source>
</reference>
<dbReference type="Proteomes" id="UP001461498">
    <property type="component" value="Unassembled WGS sequence"/>
</dbReference>
<dbReference type="EMBL" id="JAPXFL010000001">
    <property type="protein sequence ID" value="KAK9511618.1"/>
    <property type="molecule type" value="Genomic_DNA"/>
</dbReference>
<dbReference type="InterPro" id="IPR000237">
    <property type="entry name" value="GRIP_dom"/>
</dbReference>
<feature type="coiled-coil region" evidence="6">
    <location>
        <begin position="131"/>
        <end position="158"/>
    </location>
</feature>
<feature type="coiled-coil region" evidence="6">
    <location>
        <begin position="463"/>
        <end position="519"/>
    </location>
</feature>
<dbReference type="AlphaFoldDB" id="A0AAW1DL00"/>
<evidence type="ECO:0000256" key="2">
    <source>
        <dbReference type="ARBA" id="ARBA00004496"/>
    </source>
</evidence>
<dbReference type="PANTHER" id="PTHR23157:SF25">
    <property type="entry name" value="GRIP AND COILED-COIL DOMAIN-CONTAINING PROTEIN 1"/>
    <property type="match status" value="1"/>
</dbReference>
<feature type="compositionally biased region" description="Acidic residues" evidence="7">
    <location>
        <begin position="89"/>
        <end position="101"/>
    </location>
</feature>
<dbReference type="Pfam" id="PF01465">
    <property type="entry name" value="GRIP"/>
    <property type="match status" value="1"/>
</dbReference>
<dbReference type="PANTHER" id="PTHR23157">
    <property type="entry name" value="GRIP AND COILED-COIL DOMAIN-CONTAINING PROTEIN 1"/>
    <property type="match status" value="1"/>
</dbReference>
<feature type="coiled-coil region" evidence="6">
    <location>
        <begin position="380"/>
        <end position="421"/>
    </location>
</feature>
<evidence type="ECO:0000256" key="5">
    <source>
        <dbReference type="ARBA" id="ARBA00023136"/>
    </source>
</evidence>
<feature type="region of interest" description="Disordered" evidence="7">
    <location>
        <begin position="59"/>
        <end position="105"/>
    </location>
</feature>
<keyword evidence="10" id="KW-1185">Reference proteome</keyword>
<evidence type="ECO:0000256" key="7">
    <source>
        <dbReference type="SAM" id="MobiDB-lite"/>
    </source>
</evidence>
<dbReference type="InterPro" id="IPR051952">
    <property type="entry name" value="Golgi-autophagy_related"/>
</dbReference>
<feature type="coiled-coil region" evidence="6">
    <location>
        <begin position="555"/>
        <end position="582"/>
    </location>
</feature>
<organism evidence="9 10">
    <name type="scientific">Rhynocoris fuscipes</name>
    <dbReference type="NCBI Taxonomy" id="488301"/>
    <lineage>
        <taxon>Eukaryota</taxon>
        <taxon>Metazoa</taxon>
        <taxon>Ecdysozoa</taxon>
        <taxon>Arthropoda</taxon>
        <taxon>Hexapoda</taxon>
        <taxon>Insecta</taxon>
        <taxon>Pterygota</taxon>
        <taxon>Neoptera</taxon>
        <taxon>Paraneoptera</taxon>
        <taxon>Hemiptera</taxon>
        <taxon>Heteroptera</taxon>
        <taxon>Panheteroptera</taxon>
        <taxon>Cimicomorpha</taxon>
        <taxon>Reduviidae</taxon>
        <taxon>Harpactorinae</taxon>
        <taxon>Harpactorini</taxon>
        <taxon>Rhynocoris</taxon>
    </lineage>
</organism>
<evidence type="ECO:0000313" key="10">
    <source>
        <dbReference type="Proteomes" id="UP001461498"/>
    </source>
</evidence>
<evidence type="ECO:0000256" key="6">
    <source>
        <dbReference type="SAM" id="Coils"/>
    </source>
</evidence>
<dbReference type="GO" id="GO:0005794">
    <property type="term" value="C:Golgi apparatus"/>
    <property type="evidence" value="ECO:0007669"/>
    <property type="project" value="TreeGrafter"/>
</dbReference>
<keyword evidence="5" id="KW-0472">Membrane</keyword>
<evidence type="ECO:0000259" key="8">
    <source>
        <dbReference type="PROSITE" id="PS50913"/>
    </source>
</evidence>
<dbReference type="Gene3D" id="1.10.220.60">
    <property type="entry name" value="GRIP domain"/>
    <property type="match status" value="1"/>
</dbReference>
<comment type="subcellular location">
    <subcellularLocation>
        <location evidence="2">Cytoplasm</location>
    </subcellularLocation>
    <subcellularLocation>
        <location evidence="1">Endomembrane system</location>
        <topology evidence="1">Peripheral membrane protein</topology>
    </subcellularLocation>
</comment>
<feature type="coiled-coil region" evidence="6">
    <location>
        <begin position="188"/>
        <end position="346"/>
    </location>
</feature>
<evidence type="ECO:0000313" key="9">
    <source>
        <dbReference type="EMBL" id="KAK9511618.1"/>
    </source>
</evidence>
<comment type="caution">
    <text evidence="9">The sequence shown here is derived from an EMBL/GenBank/DDBJ whole genome shotgun (WGS) entry which is preliminary data.</text>
</comment>
<sequence>MFSNLKAISDMEKLSKKELQELVTKQQSDLARYKSRLADLVAAHKSLIKEKELLESSLKSLSQTKLKKSEDETSNSSQDSTVPPAADRLEDESCVGQESEEEKNQIGTLMNSLATLSEEKSRMEAAFQADKKQLRAEKMQLESVIKELQQQLEHETKAHLSEMENFKSKLIVERHQREKEHNDHGLMIRELQKVVSDERTKREKAEGTIENLKSELISSHNALKQSKKEVTELKSQLDDLKEKLKNNSENSGATAMKLQQELSELKRQHIQSSLKEQEKILEAEEKSRRLAAAHEERVVNLEARVAELSQTIGVYDRLRQNDQIAIDKLKERLIQLEMEHGEEKSDSNMDDIISKLRNIKKLIDTVNVTSEKPIDIKALLDELVQENIESTETHKQCQEEYEQLKEQFESYKQQIELAQRSNSPSKEQELRGQIKKLKERICSLHNQIDEMEKSHKKTVENHNQSLMAEKMKHKERLAALEAEWRSHVLNLETQMAKQRERALSLVKEKDEEIAELKDSLNTLIPKQYSADKSTHDGEGVVLHYSEEVARRDVELSRLRKVKLQLEAELREVRREMTQLAAHEQHLSSLLKHQIQRFEQCQSREGANLEYLKNVVLSFLLTNDSGSKSHMLNAITAVLKFSDAEKSKITQSSWWYKKPQT</sequence>
<evidence type="ECO:0000256" key="4">
    <source>
        <dbReference type="ARBA" id="ARBA00023054"/>
    </source>
</evidence>
<evidence type="ECO:0000256" key="1">
    <source>
        <dbReference type="ARBA" id="ARBA00004184"/>
    </source>
</evidence>
<evidence type="ECO:0000256" key="3">
    <source>
        <dbReference type="ARBA" id="ARBA00022490"/>
    </source>
</evidence>
<proteinExistence type="predicted"/>
<feature type="domain" description="GRIP" evidence="8">
    <location>
        <begin position="601"/>
        <end position="651"/>
    </location>
</feature>
<dbReference type="SMART" id="SM00755">
    <property type="entry name" value="Grip"/>
    <property type="match status" value="1"/>
</dbReference>
<name>A0AAW1DL00_9HEMI</name>
<keyword evidence="3" id="KW-0963">Cytoplasm</keyword>
<gene>
    <name evidence="9" type="ORF">O3M35_000242</name>
</gene>
<dbReference type="PROSITE" id="PS50913">
    <property type="entry name" value="GRIP"/>
    <property type="match status" value="1"/>
</dbReference>